<name>A0A4R9KC69_9LEPT</name>
<keyword evidence="2" id="KW-1185">Reference proteome</keyword>
<protein>
    <submittedName>
        <fullName evidence="1">Uncharacterized protein</fullName>
    </submittedName>
</protein>
<proteinExistence type="predicted"/>
<evidence type="ECO:0000313" key="2">
    <source>
        <dbReference type="Proteomes" id="UP000297693"/>
    </source>
</evidence>
<dbReference type="RefSeq" id="WP_135621717.1">
    <property type="nucleotide sequence ID" value="NZ_RQGD01000009.1"/>
</dbReference>
<dbReference type="EMBL" id="RQGD01000009">
    <property type="protein sequence ID" value="TGL62711.1"/>
    <property type="molecule type" value="Genomic_DNA"/>
</dbReference>
<sequence>MTNRSEIESQVKKYLQNPALIQKSHESLIFYLFHTPMGSLIPKFTELPPSTVYQILSKKNDRVKTAMEFDLGSAFPYATLAEGMEKETGEAIANFVSSIEVYPSKKLLVDLLGQKAIQDIIANIIESGIIEFNKKTNPLFGMIQATGLDKQIKSFINLFLPNFLPKIADFLHTTSFGPSSTLSKDIAYIILNAPFSELCLPDEVQLQIAEDKLGELLDQANQDKKLDETIKNFSNQLHSKFIEKYGSITLIDFLNATESDFSQFNSTLSQYLTTEFMNYNKNNAIDGILTEIVSDIMNA</sequence>
<dbReference type="OrthoDB" id="338979at2"/>
<evidence type="ECO:0000313" key="1">
    <source>
        <dbReference type="EMBL" id="TGL62711.1"/>
    </source>
</evidence>
<dbReference type="Proteomes" id="UP000297693">
    <property type="component" value="Unassembled WGS sequence"/>
</dbReference>
<comment type="caution">
    <text evidence="1">The sequence shown here is derived from an EMBL/GenBank/DDBJ whole genome shotgun (WGS) entry which is preliminary data.</text>
</comment>
<accession>A0A4R9KC69</accession>
<reference evidence="1" key="1">
    <citation type="journal article" date="2019" name="PLoS Negl. Trop. Dis.">
        <title>Revisiting the worldwide diversity of Leptospira species in the environment.</title>
        <authorList>
            <person name="Vincent A.T."/>
            <person name="Schiettekatte O."/>
            <person name="Bourhy P."/>
            <person name="Veyrier F.J."/>
            <person name="Picardeau M."/>
        </authorList>
    </citation>
    <scope>NUCLEOTIDE SEQUENCE [LARGE SCALE GENOMIC DNA]</scope>
    <source>
        <strain evidence="1">201702476</strain>
    </source>
</reference>
<dbReference type="AlphaFoldDB" id="A0A4R9KC69"/>
<gene>
    <name evidence="1" type="ORF">EHQ58_02265</name>
</gene>
<organism evidence="1 2">
    <name type="scientific">Leptospira ognonensis</name>
    <dbReference type="NCBI Taxonomy" id="2484945"/>
    <lineage>
        <taxon>Bacteria</taxon>
        <taxon>Pseudomonadati</taxon>
        <taxon>Spirochaetota</taxon>
        <taxon>Spirochaetia</taxon>
        <taxon>Leptospirales</taxon>
        <taxon>Leptospiraceae</taxon>
        <taxon>Leptospira</taxon>
    </lineage>
</organism>